<dbReference type="AlphaFoldDB" id="A0A2I0IAS9"/>
<comment type="caution">
    <text evidence="1">The sequence shown here is derived from an EMBL/GenBank/DDBJ whole genome shotgun (WGS) entry which is preliminary data.</text>
</comment>
<proteinExistence type="predicted"/>
<sequence>MCVCFNAMILGARGLPLLDILETVRLILMKRIHVRRDQMKKYSREICPAIQQFLENLKKKSNDFIVHRNGDTKLEAEDSYAIFFYRGEESEAYVDECYHKETFLRINESGSWPDSEIPPLLPLEHEKLPSRRKKNNRIKQLDEINLEGKKVAAIAKSLVKENDIVRWRRVKKADLPRRMVDEKPACCTRWVRGDGQLSNGGVNQ</sequence>
<evidence type="ECO:0000313" key="2">
    <source>
        <dbReference type="Proteomes" id="UP000233551"/>
    </source>
</evidence>
<evidence type="ECO:0000313" key="1">
    <source>
        <dbReference type="EMBL" id="PKI40466.1"/>
    </source>
</evidence>
<reference evidence="1 2" key="1">
    <citation type="submission" date="2017-11" db="EMBL/GenBank/DDBJ databases">
        <title>De-novo sequencing of pomegranate (Punica granatum L.) genome.</title>
        <authorList>
            <person name="Akparov Z."/>
            <person name="Amiraslanov A."/>
            <person name="Hajiyeva S."/>
            <person name="Abbasov M."/>
            <person name="Kaur K."/>
            <person name="Hamwieh A."/>
            <person name="Solovyev V."/>
            <person name="Salamov A."/>
            <person name="Braich B."/>
            <person name="Kosarev P."/>
            <person name="Mahmoud A."/>
            <person name="Hajiyev E."/>
            <person name="Babayeva S."/>
            <person name="Izzatullayeva V."/>
            <person name="Mammadov A."/>
            <person name="Mammadov A."/>
            <person name="Sharifova S."/>
            <person name="Ojaghi J."/>
            <person name="Eynullazada K."/>
            <person name="Bayramov B."/>
            <person name="Abdulazimova A."/>
            <person name="Shahmuradov I."/>
        </authorList>
    </citation>
    <scope>NUCLEOTIDE SEQUENCE [LARGE SCALE GENOMIC DNA]</scope>
    <source>
        <strain evidence="2">cv. AG2017</strain>
        <tissue evidence="1">Leaf</tissue>
    </source>
</reference>
<dbReference type="Proteomes" id="UP000233551">
    <property type="component" value="Unassembled WGS sequence"/>
</dbReference>
<keyword evidence="2" id="KW-1185">Reference proteome</keyword>
<protein>
    <submittedName>
        <fullName evidence="1">Uncharacterized protein</fullName>
    </submittedName>
</protein>
<organism evidence="1 2">
    <name type="scientific">Punica granatum</name>
    <name type="common">Pomegranate</name>
    <dbReference type="NCBI Taxonomy" id="22663"/>
    <lineage>
        <taxon>Eukaryota</taxon>
        <taxon>Viridiplantae</taxon>
        <taxon>Streptophyta</taxon>
        <taxon>Embryophyta</taxon>
        <taxon>Tracheophyta</taxon>
        <taxon>Spermatophyta</taxon>
        <taxon>Magnoliopsida</taxon>
        <taxon>eudicotyledons</taxon>
        <taxon>Gunneridae</taxon>
        <taxon>Pentapetalae</taxon>
        <taxon>rosids</taxon>
        <taxon>malvids</taxon>
        <taxon>Myrtales</taxon>
        <taxon>Lythraceae</taxon>
        <taxon>Punica</taxon>
    </lineage>
</organism>
<dbReference type="EMBL" id="PGOL01003542">
    <property type="protein sequence ID" value="PKI40466.1"/>
    <property type="molecule type" value="Genomic_DNA"/>
</dbReference>
<name>A0A2I0IAS9_PUNGR</name>
<accession>A0A2I0IAS9</accession>
<gene>
    <name evidence="1" type="ORF">CRG98_039102</name>
</gene>